<feature type="domain" description="MlaB-like STAS" evidence="1">
    <location>
        <begin position="17"/>
        <end position="98"/>
    </location>
</feature>
<keyword evidence="3" id="KW-1185">Reference proteome</keyword>
<evidence type="ECO:0000259" key="1">
    <source>
        <dbReference type="Pfam" id="PF13466"/>
    </source>
</evidence>
<dbReference type="EMBL" id="WQKZ01000002">
    <property type="protein sequence ID" value="MVN76196.1"/>
    <property type="molecule type" value="Genomic_DNA"/>
</dbReference>
<dbReference type="InterPro" id="IPR036513">
    <property type="entry name" value="STAS_dom_sf"/>
</dbReference>
<dbReference type="InterPro" id="IPR058548">
    <property type="entry name" value="MlaB-like_STAS"/>
</dbReference>
<organism evidence="2 3">
    <name type="scientific">Hymenobacter ginkgonis</name>
    <dbReference type="NCBI Taxonomy" id="2682976"/>
    <lineage>
        <taxon>Bacteria</taxon>
        <taxon>Pseudomonadati</taxon>
        <taxon>Bacteroidota</taxon>
        <taxon>Cytophagia</taxon>
        <taxon>Cytophagales</taxon>
        <taxon>Hymenobacteraceae</taxon>
        <taxon>Hymenobacter</taxon>
    </lineage>
</organism>
<reference evidence="2 3" key="1">
    <citation type="submission" date="2019-12" db="EMBL/GenBank/DDBJ databases">
        <title>Hymenobacter sp. HMF4947 Genome sequencing and assembly.</title>
        <authorList>
            <person name="Kang H."/>
            <person name="Cha I."/>
            <person name="Kim H."/>
            <person name="Joh K."/>
        </authorList>
    </citation>
    <scope>NUCLEOTIDE SEQUENCE [LARGE SCALE GENOMIC DNA]</scope>
    <source>
        <strain evidence="2 3">HMF4947</strain>
    </source>
</reference>
<comment type="caution">
    <text evidence="2">The sequence shown here is derived from an EMBL/GenBank/DDBJ whole genome shotgun (WGS) entry which is preliminary data.</text>
</comment>
<sequence length="129" mass="13926">MRTLTIHLGSYQGHMGLSLRGDCATAADANHLDKALNQLLDSHPTQVWVDCQQLHSLTWLGQRALLKADTRLRAAGTTLHWCGLATSMLAQLAASGLNSMLNLLPADGFRGPRFLLPTLASDAPAQLAW</sequence>
<evidence type="ECO:0000313" key="2">
    <source>
        <dbReference type="EMBL" id="MVN76196.1"/>
    </source>
</evidence>
<protein>
    <recommendedName>
        <fullName evidence="1">MlaB-like STAS domain-containing protein</fullName>
    </recommendedName>
</protein>
<name>A0A7K1TCR3_9BACT</name>
<dbReference type="Gene3D" id="3.30.750.24">
    <property type="entry name" value="STAS domain"/>
    <property type="match status" value="1"/>
</dbReference>
<dbReference type="SUPFAM" id="SSF52091">
    <property type="entry name" value="SpoIIaa-like"/>
    <property type="match status" value="1"/>
</dbReference>
<gene>
    <name evidence="2" type="ORF">GO988_07650</name>
</gene>
<dbReference type="AlphaFoldDB" id="A0A7K1TCR3"/>
<evidence type="ECO:0000313" key="3">
    <source>
        <dbReference type="Proteomes" id="UP000441336"/>
    </source>
</evidence>
<accession>A0A7K1TCR3</accession>
<dbReference type="Proteomes" id="UP000441336">
    <property type="component" value="Unassembled WGS sequence"/>
</dbReference>
<proteinExistence type="predicted"/>
<dbReference type="Pfam" id="PF13466">
    <property type="entry name" value="STAS_2"/>
    <property type="match status" value="1"/>
</dbReference>